<dbReference type="Proteomes" id="UP000054350">
    <property type="component" value="Unassembled WGS sequence"/>
</dbReference>
<gene>
    <name evidence="2" type="ORF">AMAG_19635</name>
</gene>
<evidence type="ECO:0000256" key="1">
    <source>
        <dbReference type="SAM" id="MobiDB-lite"/>
    </source>
</evidence>
<dbReference type="VEuPathDB" id="FungiDB:AMAG_19635"/>
<protein>
    <submittedName>
        <fullName evidence="2">Uncharacterized protein</fullName>
    </submittedName>
</protein>
<dbReference type="AlphaFoldDB" id="A0A0L0SYT6"/>
<proteinExistence type="predicted"/>
<keyword evidence="3" id="KW-1185">Reference proteome</keyword>
<reference evidence="2 3" key="1">
    <citation type="submission" date="2009-11" db="EMBL/GenBank/DDBJ databases">
        <title>Annotation of Allomyces macrogynus ATCC 38327.</title>
        <authorList>
            <consortium name="The Broad Institute Genome Sequencing Platform"/>
            <person name="Russ C."/>
            <person name="Cuomo C."/>
            <person name="Burger G."/>
            <person name="Gray M.W."/>
            <person name="Holland P.W.H."/>
            <person name="King N."/>
            <person name="Lang F.B.F."/>
            <person name="Roger A.J."/>
            <person name="Ruiz-Trillo I."/>
            <person name="Young S.K."/>
            <person name="Zeng Q."/>
            <person name="Gargeya S."/>
            <person name="Fitzgerald M."/>
            <person name="Haas B."/>
            <person name="Abouelleil A."/>
            <person name="Alvarado L."/>
            <person name="Arachchi H.M."/>
            <person name="Berlin A."/>
            <person name="Chapman S.B."/>
            <person name="Gearin G."/>
            <person name="Goldberg J."/>
            <person name="Griggs A."/>
            <person name="Gujja S."/>
            <person name="Hansen M."/>
            <person name="Heiman D."/>
            <person name="Howarth C."/>
            <person name="Larimer J."/>
            <person name="Lui A."/>
            <person name="MacDonald P.J.P."/>
            <person name="McCowen C."/>
            <person name="Montmayeur A."/>
            <person name="Murphy C."/>
            <person name="Neiman D."/>
            <person name="Pearson M."/>
            <person name="Priest M."/>
            <person name="Roberts A."/>
            <person name="Saif S."/>
            <person name="Shea T."/>
            <person name="Sisk P."/>
            <person name="Stolte C."/>
            <person name="Sykes S."/>
            <person name="Wortman J."/>
            <person name="Nusbaum C."/>
            <person name="Birren B."/>
        </authorList>
    </citation>
    <scope>NUCLEOTIDE SEQUENCE [LARGE SCALE GENOMIC DNA]</scope>
    <source>
        <strain evidence="2 3">ATCC 38327</strain>
    </source>
</reference>
<name>A0A0L0SYT6_ALLM3</name>
<reference evidence="3" key="2">
    <citation type="submission" date="2009-11" db="EMBL/GenBank/DDBJ databases">
        <title>The Genome Sequence of Allomyces macrogynus strain ATCC 38327.</title>
        <authorList>
            <consortium name="The Broad Institute Genome Sequencing Platform"/>
            <person name="Russ C."/>
            <person name="Cuomo C."/>
            <person name="Shea T."/>
            <person name="Young S.K."/>
            <person name="Zeng Q."/>
            <person name="Koehrsen M."/>
            <person name="Haas B."/>
            <person name="Borodovsky M."/>
            <person name="Guigo R."/>
            <person name="Alvarado L."/>
            <person name="Berlin A."/>
            <person name="Borenstein D."/>
            <person name="Chen Z."/>
            <person name="Engels R."/>
            <person name="Freedman E."/>
            <person name="Gellesch M."/>
            <person name="Goldberg J."/>
            <person name="Griggs A."/>
            <person name="Gujja S."/>
            <person name="Heiman D."/>
            <person name="Hepburn T."/>
            <person name="Howarth C."/>
            <person name="Jen D."/>
            <person name="Larson L."/>
            <person name="Lewis B."/>
            <person name="Mehta T."/>
            <person name="Park D."/>
            <person name="Pearson M."/>
            <person name="Roberts A."/>
            <person name="Saif S."/>
            <person name="Shenoy N."/>
            <person name="Sisk P."/>
            <person name="Stolte C."/>
            <person name="Sykes S."/>
            <person name="Walk T."/>
            <person name="White J."/>
            <person name="Yandava C."/>
            <person name="Burger G."/>
            <person name="Gray M.W."/>
            <person name="Holland P.W.H."/>
            <person name="King N."/>
            <person name="Lang F.B.F."/>
            <person name="Roger A.J."/>
            <person name="Ruiz-Trillo I."/>
            <person name="Lander E."/>
            <person name="Nusbaum C."/>
        </authorList>
    </citation>
    <scope>NUCLEOTIDE SEQUENCE [LARGE SCALE GENOMIC DNA]</scope>
    <source>
        <strain evidence="3">ATCC 38327</strain>
    </source>
</reference>
<accession>A0A0L0SYT6</accession>
<feature type="region of interest" description="Disordered" evidence="1">
    <location>
        <begin position="1"/>
        <end position="23"/>
    </location>
</feature>
<dbReference type="EMBL" id="GG745353">
    <property type="protein sequence ID" value="KNE67560.1"/>
    <property type="molecule type" value="Genomic_DNA"/>
</dbReference>
<evidence type="ECO:0000313" key="3">
    <source>
        <dbReference type="Proteomes" id="UP000054350"/>
    </source>
</evidence>
<sequence length="156" mass="16957">MGFAPSVPSTEVGPRPGRVRTIDGSQRWPVKICQRARLEAAARGHDRNWTRARFLYTTLMNFCGDAPVLQPQSRRSRSVAVVPTAQRQDEAESVLFANSVGHREQRRCVSRVSRLSPSTCRAGAPALGSSIVVALPTAVDGNIVDEGEAARWTTSS</sequence>
<evidence type="ECO:0000313" key="2">
    <source>
        <dbReference type="EMBL" id="KNE67560.1"/>
    </source>
</evidence>
<organism evidence="2 3">
    <name type="scientific">Allomyces macrogynus (strain ATCC 38327)</name>
    <name type="common">Allomyces javanicus var. macrogynus</name>
    <dbReference type="NCBI Taxonomy" id="578462"/>
    <lineage>
        <taxon>Eukaryota</taxon>
        <taxon>Fungi</taxon>
        <taxon>Fungi incertae sedis</taxon>
        <taxon>Blastocladiomycota</taxon>
        <taxon>Blastocladiomycetes</taxon>
        <taxon>Blastocladiales</taxon>
        <taxon>Blastocladiaceae</taxon>
        <taxon>Allomyces</taxon>
    </lineage>
</organism>